<protein>
    <recommendedName>
        <fullName evidence="2">Retrotransposon gag domain-containing protein</fullName>
    </recommendedName>
</protein>
<evidence type="ECO:0000259" key="2">
    <source>
        <dbReference type="Pfam" id="PF03732"/>
    </source>
</evidence>
<feature type="domain" description="Retrotransposon gag" evidence="2">
    <location>
        <begin position="10"/>
        <end position="88"/>
    </location>
</feature>
<keyword evidence="4" id="KW-1185">Reference proteome</keyword>
<dbReference type="AlphaFoldDB" id="A0A8H7VVA0"/>
<evidence type="ECO:0000313" key="3">
    <source>
        <dbReference type="EMBL" id="KAG2228429.1"/>
    </source>
</evidence>
<dbReference type="InterPro" id="IPR005162">
    <property type="entry name" value="Retrotrans_gag_dom"/>
</dbReference>
<gene>
    <name evidence="3" type="ORF">INT48_004672</name>
</gene>
<keyword evidence="1" id="KW-0732">Signal</keyword>
<dbReference type="Pfam" id="PF03732">
    <property type="entry name" value="Retrotrans_gag"/>
    <property type="match status" value="1"/>
</dbReference>
<dbReference type="EMBL" id="JAEPRE010000479">
    <property type="protein sequence ID" value="KAG2228429.1"/>
    <property type="molecule type" value="Genomic_DNA"/>
</dbReference>
<evidence type="ECO:0000313" key="4">
    <source>
        <dbReference type="Proteomes" id="UP000613177"/>
    </source>
</evidence>
<reference evidence="3" key="1">
    <citation type="submission" date="2021-01" db="EMBL/GenBank/DDBJ databases">
        <title>Metabolic potential, ecology and presence of endohyphal bacteria is reflected in genomic diversity of Mucoromycotina.</title>
        <authorList>
            <person name="Muszewska A."/>
            <person name="Okrasinska A."/>
            <person name="Steczkiewicz K."/>
            <person name="Drgas O."/>
            <person name="Orlowska M."/>
            <person name="Perlinska-Lenart U."/>
            <person name="Aleksandrzak-Piekarczyk T."/>
            <person name="Szatraj K."/>
            <person name="Zielenkiewicz U."/>
            <person name="Pilsyk S."/>
            <person name="Malc E."/>
            <person name="Mieczkowski P."/>
            <person name="Kruszewska J.S."/>
            <person name="Biernat P."/>
            <person name="Pawlowska J."/>
        </authorList>
    </citation>
    <scope>NUCLEOTIDE SEQUENCE</scope>
    <source>
        <strain evidence="3">WA0000018081</strain>
    </source>
</reference>
<organism evidence="3 4">
    <name type="scientific">Thamnidium elegans</name>
    <dbReference type="NCBI Taxonomy" id="101142"/>
    <lineage>
        <taxon>Eukaryota</taxon>
        <taxon>Fungi</taxon>
        <taxon>Fungi incertae sedis</taxon>
        <taxon>Mucoromycota</taxon>
        <taxon>Mucoromycotina</taxon>
        <taxon>Mucoromycetes</taxon>
        <taxon>Mucorales</taxon>
        <taxon>Mucorineae</taxon>
        <taxon>Mucoraceae</taxon>
        <taxon>Thamnidium</taxon>
    </lineage>
</organism>
<evidence type="ECO:0000256" key="1">
    <source>
        <dbReference type="SAM" id="SignalP"/>
    </source>
</evidence>
<feature type="signal peptide" evidence="1">
    <location>
        <begin position="1"/>
        <end position="20"/>
    </location>
</feature>
<feature type="chain" id="PRO_5034766044" description="Retrotransposon gag domain-containing protein" evidence="1">
    <location>
        <begin position="21"/>
        <end position="299"/>
    </location>
</feature>
<proteinExistence type="predicted"/>
<accession>A0A8H7VVA0</accession>
<dbReference type="Proteomes" id="UP000613177">
    <property type="component" value="Unassembled WGS sequence"/>
</dbReference>
<comment type="caution">
    <text evidence="3">The sequence shown here is derived from an EMBL/GenBank/DDBJ whole genome shotgun (WGS) entry which is preliminary data.</text>
</comment>
<sequence length="299" mass="33628">MINLSFLLALVPSNTQYVSPTTWTELKEIIIHKFRPTNDADLARDVLVDIVQTKTISGYVDEFMDAIMAVKNITDAESTDRFMRGLKDRELKAIIRAINMNDRTLDRVFDEALAYEFSHYPNVSRSIYTPASRSRQVIRDDPMKLDVVQSNRTSFFRGGSKSSYNSKPGNNRFSSRGTRNSDLVCEYCNKRGHTESRCFARAEQIIAAAESLKRKGKSTTRSALNVVDHNNSNKDNDNASSYSIDVINNSDVVADNNDDNNVVVNNVVDNDIITTDICEDDAVITVDVIKPTVTRKTVH</sequence>
<name>A0A8H7VVA0_9FUNG</name>